<keyword evidence="2" id="KW-1185">Reference proteome</keyword>
<proteinExistence type="predicted"/>
<protein>
    <submittedName>
        <fullName evidence="1">Baseplate protein</fullName>
    </submittedName>
</protein>
<reference evidence="1" key="1">
    <citation type="submission" date="2022-11" db="EMBL/GenBank/DDBJ databases">
        <authorList>
            <person name="Jaryenneh J.D."/>
            <person name="Schoeniger J.S."/>
            <person name="Mageeney C.M."/>
        </authorList>
    </citation>
    <scope>NUCLEOTIDE SEQUENCE</scope>
</reference>
<organism evidence="1 2">
    <name type="scientific">Pseudomonas phage MiCath</name>
    <dbReference type="NCBI Taxonomy" id="3003729"/>
    <lineage>
        <taxon>Viruses</taxon>
        <taxon>Duplodnaviria</taxon>
        <taxon>Heunggongvirae</taxon>
        <taxon>Uroviricota</taxon>
        <taxon>Caudoviricetes</taxon>
        <taxon>Queuovirinae</taxon>
        <taxon>Micathvirus</taxon>
        <taxon>Micathvirus micath</taxon>
    </lineage>
</organism>
<dbReference type="GeneID" id="79412987"/>
<evidence type="ECO:0000313" key="2">
    <source>
        <dbReference type="Proteomes" id="UP001211688"/>
    </source>
</evidence>
<sequence>MSYGLSSDGMRKKRLPEILNEIIVDLQTRLSVVTGQQIEIESDPESATGQLLNTFAEREAALWEIVEAIYYAMYPRSAEGQNLDRAVQFMAVKRFPDTPTLVYALVYAPAGTAITPKLIVADSEVGIAYQPMANGAVNSSAAGEVTIEISVLQASTDYIINVDGVLRTYTSDSTPSEGEILNGLQNLLSTAGMETAVADSKLTFRLDGRRNFTYSLGPNLRTVELASVIRFQATTAGTYVVPANTLTQIRNNIPGVTRVNNLVEGIPGSPRETDAALRTRYPQGVYKAGHGTPPAIKANLQEVPGVSAVAVLNNTTLAASSGVPAKSFECVIQGGDPQDIAKVIYDQLAGGGNTGGTLSYPVKDTEGNTITIRYSRPEVLYLWVLISIVPKAGIEFGQDTYDRSAEYAYENFQYTGIGGVLIPKSIVGGMFEIYNNQLRDVNIYTAVTTDPNYVPPLEEYTTAVRTMGIRQYPYFTMQRIQVVQE</sequence>
<dbReference type="Proteomes" id="UP001211688">
    <property type="component" value="Segment"/>
</dbReference>
<dbReference type="RefSeq" id="YP_010719847.1">
    <property type="nucleotide sequence ID" value="NC_072502.1"/>
</dbReference>
<evidence type="ECO:0000313" key="1">
    <source>
        <dbReference type="EMBL" id="WAX22425.1"/>
    </source>
</evidence>
<name>A0AAE9VJY1_9CAUD</name>
<dbReference type="EMBL" id="OP882271">
    <property type="protein sequence ID" value="WAX22425.1"/>
    <property type="molecule type" value="Genomic_DNA"/>
</dbReference>
<accession>A0AAE9VJY1</accession>
<dbReference type="KEGG" id="vg:79412987"/>